<evidence type="ECO:0000313" key="2">
    <source>
        <dbReference type="EMBL" id="GHO88818.1"/>
    </source>
</evidence>
<dbReference type="PANTHER" id="PTHR21310">
    <property type="entry name" value="AMINOGLYCOSIDE PHOSPHOTRANSFERASE-RELATED-RELATED"/>
    <property type="match status" value="1"/>
</dbReference>
<dbReference type="InterPro" id="IPR011009">
    <property type="entry name" value="Kinase-like_dom_sf"/>
</dbReference>
<dbReference type="InterPro" id="IPR051678">
    <property type="entry name" value="AGP_Transferase"/>
</dbReference>
<proteinExistence type="predicted"/>
<dbReference type="Gene3D" id="3.30.200.150">
    <property type="match status" value="1"/>
</dbReference>
<dbReference type="Gene3D" id="3.90.1200.10">
    <property type="match status" value="1"/>
</dbReference>
<dbReference type="InterPro" id="IPR002575">
    <property type="entry name" value="Aminoglycoside_PTrfase"/>
</dbReference>
<dbReference type="Pfam" id="PF01636">
    <property type="entry name" value="APH"/>
    <property type="match status" value="1"/>
</dbReference>
<evidence type="ECO:0000259" key="1">
    <source>
        <dbReference type="Pfam" id="PF01636"/>
    </source>
</evidence>
<keyword evidence="3" id="KW-1185">Reference proteome</keyword>
<feature type="domain" description="Aminoglycoside phosphotransferase" evidence="1">
    <location>
        <begin position="28"/>
        <end position="262"/>
    </location>
</feature>
<dbReference type="SUPFAM" id="SSF56112">
    <property type="entry name" value="Protein kinase-like (PK-like)"/>
    <property type="match status" value="1"/>
</dbReference>
<name>A0ABQ3VTV4_9CHLR</name>
<sequence>MSDLRAIVETEQVLQVLSQHFSTPITDLAPVEGGLISRTLTFHSDGADYIIRFNKDNMLNSNLPKEAYLYQKLAPAGVPIPEILSTGRLEEHYYAISRKAPGKMLEQLPIKEVEQLLPQVIEIVDTIHHIDISNTTGYGGFNYQGKALARSWRDVFLKVREEEDDKDFFGKWHHLFDDSFLERPFFDEIYQHMCQLLDFCPNERYLLYGNPSFRNLLAQDGKITAALDWVDAMYGDFVYDIAYLDFWCPELRISDRFLAYYQRQIPVPAYAERLLCYHCYIALSGLRFYAFTNNEPAYQWLRNTIQTKRTSAQKQQEKRFY</sequence>
<gene>
    <name evidence="2" type="ORF">KSZ_68240</name>
</gene>
<evidence type="ECO:0000313" key="3">
    <source>
        <dbReference type="Proteomes" id="UP000635565"/>
    </source>
</evidence>
<accession>A0ABQ3VTV4</accession>
<dbReference type="Proteomes" id="UP000635565">
    <property type="component" value="Unassembled WGS sequence"/>
</dbReference>
<protein>
    <recommendedName>
        <fullName evidence="1">Aminoglycoside phosphotransferase domain-containing protein</fullName>
    </recommendedName>
</protein>
<comment type="caution">
    <text evidence="2">The sequence shown here is derived from an EMBL/GenBank/DDBJ whole genome shotgun (WGS) entry which is preliminary data.</text>
</comment>
<dbReference type="EMBL" id="BNJJ01000028">
    <property type="protein sequence ID" value="GHO88818.1"/>
    <property type="molecule type" value="Genomic_DNA"/>
</dbReference>
<organism evidence="2 3">
    <name type="scientific">Dictyobacter formicarum</name>
    <dbReference type="NCBI Taxonomy" id="2778368"/>
    <lineage>
        <taxon>Bacteria</taxon>
        <taxon>Bacillati</taxon>
        <taxon>Chloroflexota</taxon>
        <taxon>Ktedonobacteria</taxon>
        <taxon>Ktedonobacterales</taxon>
        <taxon>Dictyobacteraceae</taxon>
        <taxon>Dictyobacter</taxon>
    </lineage>
</organism>
<dbReference type="RefSeq" id="WP_201366367.1">
    <property type="nucleotide sequence ID" value="NZ_BNJJ01000028.1"/>
</dbReference>
<reference evidence="2 3" key="1">
    <citation type="journal article" date="2021" name="Int. J. Syst. Evol. Microbiol.">
        <title>Reticulibacter mediterranei gen. nov., sp. nov., within the new family Reticulibacteraceae fam. nov., and Ktedonospora formicarum gen. nov., sp. nov., Ktedonobacter robiniae sp. nov., Dictyobacter formicarum sp. nov. and Dictyobacter arantiisoli sp. nov., belonging to the class Ktedonobacteria.</title>
        <authorList>
            <person name="Yabe S."/>
            <person name="Zheng Y."/>
            <person name="Wang C.M."/>
            <person name="Sakai Y."/>
            <person name="Abe K."/>
            <person name="Yokota A."/>
            <person name="Donadio S."/>
            <person name="Cavaletti L."/>
            <person name="Monciardini P."/>
        </authorList>
    </citation>
    <scope>NUCLEOTIDE SEQUENCE [LARGE SCALE GENOMIC DNA]</scope>
    <source>
        <strain evidence="2 3">SOSP1-9</strain>
    </source>
</reference>